<dbReference type="GO" id="GO:0016787">
    <property type="term" value="F:hydrolase activity"/>
    <property type="evidence" value="ECO:0007669"/>
    <property type="project" value="UniProtKB-KW"/>
</dbReference>
<name>A0ABM6Z120_9ACTO</name>
<evidence type="ECO:0000313" key="9">
    <source>
        <dbReference type="Proteomes" id="UP000273001"/>
    </source>
</evidence>
<comment type="similarity">
    <text evidence="1">Belongs to the peptidase S33 family.</text>
</comment>
<dbReference type="SUPFAM" id="SSF53474">
    <property type="entry name" value="alpha/beta-Hydrolases"/>
    <property type="match status" value="1"/>
</dbReference>
<evidence type="ECO:0000259" key="7">
    <source>
        <dbReference type="Pfam" id="PF08386"/>
    </source>
</evidence>
<gene>
    <name evidence="8" type="ORF">D5R93_00665</name>
</gene>
<dbReference type="PANTHER" id="PTHR43248">
    <property type="entry name" value="2-SUCCINYL-6-HYDROXY-2,4-CYCLOHEXADIENE-1-CARBOXYLATE SYNTHASE"/>
    <property type="match status" value="1"/>
</dbReference>
<evidence type="ECO:0000259" key="6">
    <source>
        <dbReference type="Pfam" id="PF00561"/>
    </source>
</evidence>
<feature type="domain" description="AB hydrolase-1" evidence="6">
    <location>
        <begin position="259"/>
        <end position="369"/>
    </location>
</feature>
<evidence type="ECO:0000256" key="5">
    <source>
        <dbReference type="SAM" id="SignalP"/>
    </source>
</evidence>
<evidence type="ECO:0000256" key="2">
    <source>
        <dbReference type="ARBA" id="ARBA00022729"/>
    </source>
</evidence>
<evidence type="ECO:0000256" key="3">
    <source>
        <dbReference type="ARBA" id="ARBA00022801"/>
    </source>
</evidence>
<organism evidence="8 9">
    <name type="scientific">Actinomyces lilanjuaniae</name>
    <dbReference type="NCBI Taxonomy" id="2321394"/>
    <lineage>
        <taxon>Bacteria</taxon>
        <taxon>Bacillati</taxon>
        <taxon>Actinomycetota</taxon>
        <taxon>Actinomycetes</taxon>
        <taxon>Actinomycetales</taxon>
        <taxon>Actinomycetaceae</taxon>
        <taxon>Actinomyces</taxon>
    </lineage>
</organism>
<keyword evidence="2 5" id="KW-0732">Signal</keyword>
<sequence length="609" mass="64686">MRHRHSRLSRLASGALALGLALPLATFLPLSSASAAGDPAPDPGSSATDSAAPGTSSSGSDSAPSPATPGAASPGLQRFYDQGLAWVGCEDGSEGYECATLTVPLDYDQPDEQTITLALKRLPASDGDAEGGSLFLNPGGPGGSGVDLVPAASTFFTPETLSTYDVIGFDPRGVGSSTPLTCWSQEDVAAYLEDLRAREQEGNDPAVAAALLGLSSEEDLEASSPAGPMELMTMRSQADSAEAMVAVGQEYASACETYSEVPEILDHMDTVTVTRDMDVMRQVVGDQKLNYLGISYGTYLGAFYADLFPDRVGRTVLDSAMDPSITRSQVHADNVAHYEYTLRTYVESCLGEQGCPLSGTTQEALDQLDTFLTGLDADPLPVDDQPFGLDREQMLNLILRITTQNQGYWPYLTEGLAQAMNERNGTTLVDNVMTVSSLVGGDSGVQEQLPTPEQVAQDWNSNFAFYGVHCSDYPDTGDEATWDAHAADLKESYPFFYNDTRAYIDAFCHGWGHAEDARDPAPLSASGSDPILVVGVYDDSQTPYPWSVALADQLEAGHLLSVNEALHGSVGRNTCSTQAINTFLTEGTLPQEGQVCPTDPLAMPEDQAA</sequence>
<dbReference type="InterPro" id="IPR013595">
    <property type="entry name" value="Pept_S33_TAP-like_C"/>
</dbReference>
<evidence type="ECO:0000256" key="1">
    <source>
        <dbReference type="ARBA" id="ARBA00010088"/>
    </source>
</evidence>
<accession>A0ABM6Z120</accession>
<evidence type="ECO:0000256" key="4">
    <source>
        <dbReference type="SAM" id="MobiDB-lite"/>
    </source>
</evidence>
<dbReference type="InterPro" id="IPR000073">
    <property type="entry name" value="AB_hydrolase_1"/>
</dbReference>
<feature type="signal peptide" evidence="5">
    <location>
        <begin position="1"/>
        <end position="35"/>
    </location>
</feature>
<dbReference type="Pfam" id="PF00561">
    <property type="entry name" value="Abhydrolase_1"/>
    <property type="match status" value="1"/>
</dbReference>
<dbReference type="EMBL" id="CP032514">
    <property type="protein sequence ID" value="AYD88937.1"/>
    <property type="molecule type" value="Genomic_DNA"/>
</dbReference>
<keyword evidence="3 8" id="KW-0378">Hydrolase</keyword>
<dbReference type="Proteomes" id="UP000273001">
    <property type="component" value="Chromosome"/>
</dbReference>
<protein>
    <submittedName>
        <fullName evidence="8">Alpha/beta fold hydrolase</fullName>
    </submittedName>
</protein>
<reference evidence="8 9" key="1">
    <citation type="submission" date="2018-09" db="EMBL/GenBank/DDBJ databases">
        <authorList>
            <person name="Li J."/>
        </authorList>
    </citation>
    <scope>NUCLEOTIDE SEQUENCE [LARGE SCALE GENOMIC DNA]</scope>
    <source>
        <strain evidence="8 9">2129</strain>
    </source>
</reference>
<dbReference type="Gene3D" id="3.40.50.1820">
    <property type="entry name" value="alpha/beta hydrolase"/>
    <property type="match status" value="2"/>
</dbReference>
<dbReference type="RefSeq" id="WP_120203163.1">
    <property type="nucleotide sequence ID" value="NZ_CP032514.1"/>
</dbReference>
<feature type="chain" id="PRO_5047042852" evidence="5">
    <location>
        <begin position="36"/>
        <end position="609"/>
    </location>
</feature>
<proteinExistence type="inferred from homology"/>
<evidence type="ECO:0000313" key="8">
    <source>
        <dbReference type="EMBL" id="AYD88937.1"/>
    </source>
</evidence>
<feature type="domain" description="Peptidase S33 tripeptidyl aminopeptidase-like C-terminal" evidence="7">
    <location>
        <begin position="494"/>
        <end position="596"/>
    </location>
</feature>
<keyword evidence="9" id="KW-1185">Reference proteome</keyword>
<dbReference type="Pfam" id="PF08386">
    <property type="entry name" value="Abhydrolase_4"/>
    <property type="match status" value="1"/>
</dbReference>
<dbReference type="InterPro" id="IPR051601">
    <property type="entry name" value="Serine_prot/Carboxylest_S33"/>
</dbReference>
<feature type="region of interest" description="Disordered" evidence="4">
    <location>
        <begin position="34"/>
        <end position="74"/>
    </location>
</feature>
<dbReference type="PANTHER" id="PTHR43248:SF29">
    <property type="entry name" value="TRIPEPTIDYL AMINOPEPTIDASE"/>
    <property type="match status" value="1"/>
</dbReference>
<dbReference type="InterPro" id="IPR029058">
    <property type="entry name" value="AB_hydrolase_fold"/>
</dbReference>